<keyword evidence="9" id="KW-0732">Signal</keyword>
<proteinExistence type="inferred from homology"/>
<keyword evidence="5" id="KW-1133">Transmembrane helix</keyword>
<dbReference type="PANTHER" id="PTHR22883:SF265">
    <property type="entry name" value="PROTEIN S-ACYLTRANSFERASE 22-RELATED"/>
    <property type="match status" value="1"/>
</dbReference>
<feature type="domain" description="Palmitoyltransferase DHHC" evidence="10">
    <location>
        <begin position="38"/>
        <end position="93"/>
    </location>
</feature>
<feature type="chain" id="PRO_5039924619" description="S-acyltransferase" evidence="9">
    <location>
        <begin position="22"/>
        <end position="100"/>
    </location>
</feature>
<keyword evidence="12" id="KW-1185">Reference proteome</keyword>
<evidence type="ECO:0000256" key="3">
    <source>
        <dbReference type="ARBA" id="ARBA00022679"/>
    </source>
</evidence>
<evidence type="ECO:0000256" key="9">
    <source>
        <dbReference type="SAM" id="SignalP"/>
    </source>
</evidence>
<comment type="domain">
    <text evidence="8">The DHHC domain is required for palmitoyltransferase activity.</text>
</comment>
<evidence type="ECO:0000313" key="12">
    <source>
        <dbReference type="Proteomes" id="UP000215914"/>
    </source>
</evidence>
<accession>A0A9K3IA68</accession>
<dbReference type="PROSITE" id="PS50216">
    <property type="entry name" value="DHHC"/>
    <property type="match status" value="1"/>
</dbReference>
<feature type="signal peptide" evidence="9">
    <location>
        <begin position="1"/>
        <end position="21"/>
    </location>
</feature>
<protein>
    <recommendedName>
        <fullName evidence="8">S-acyltransferase</fullName>
        <ecNumber evidence="8">2.3.1.225</ecNumber>
    </recommendedName>
    <alternativeName>
        <fullName evidence="8">Palmitoyltransferase</fullName>
    </alternativeName>
</protein>
<evidence type="ECO:0000256" key="1">
    <source>
        <dbReference type="ARBA" id="ARBA00004127"/>
    </source>
</evidence>
<sequence>MAKPCWFVALVPCAWMCGCSSSNDESTELQTSEDGMFYCSLCEVEVLSTTSIVDCRVCDKCVDRFDHHCRWLNNCIGKKNYKKFFTLMISALLLKRASGY</sequence>
<comment type="caution">
    <text evidence="11">The sequence shown here is derived from an EMBL/GenBank/DDBJ whole genome shotgun (WGS) entry which is preliminary data.</text>
</comment>
<name>A0A9K3IA68_HELAN</name>
<comment type="catalytic activity">
    <reaction evidence="8">
        <text>L-cysteinyl-[protein] + hexadecanoyl-CoA = S-hexadecanoyl-L-cysteinyl-[protein] + CoA</text>
        <dbReference type="Rhea" id="RHEA:36683"/>
        <dbReference type="Rhea" id="RHEA-COMP:10131"/>
        <dbReference type="Rhea" id="RHEA-COMP:11032"/>
        <dbReference type="ChEBI" id="CHEBI:29950"/>
        <dbReference type="ChEBI" id="CHEBI:57287"/>
        <dbReference type="ChEBI" id="CHEBI:57379"/>
        <dbReference type="ChEBI" id="CHEBI:74151"/>
        <dbReference type="EC" id="2.3.1.225"/>
    </reaction>
</comment>
<organism evidence="11 12">
    <name type="scientific">Helianthus annuus</name>
    <name type="common">Common sunflower</name>
    <dbReference type="NCBI Taxonomy" id="4232"/>
    <lineage>
        <taxon>Eukaryota</taxon>
        <taxon>Viridiplantae</taxon>
        <taxon>Streptophyta</taxon>
        <taxon>Embryophyta</taxon>
        <taxon>Tracheophyta</taxon>
        <taxon>Spermatophyta</taxon>
        <taxon>Magnoliopsida</taxon>
        <taxon>eudicotyledons</taxon>
        <taxon>Gunneridae</taxon>
        <taxon>Pentapetalae</taxon>
        <taxon>asterids</taxon>
        <taxon>campanulids</taxon>
        <taxon>Asterales</taxon>
        <taxon>Asteraceae</taxon>
        <taxon>Asteroideae</taxon>
        <taxon>Heliantheae alliance</taxon>
        <taxon>Heliantheae</taxon>
        <taxon>Helianthus</taxon>
    </lineage>
</organism>
<dbReference type="InterPro" id="IPR039859">
    <property type="entry name" value="PFA4/ZDH16/20/ERF2-like"/>
</dbReference>
<reference evidence="11" key="2">
    <citation type="submission" date="2020-06" db="EMBL/GenBank/DDBJ databases">
        <title>Helianthus annuus Genome sequencing and assembly Release 2.</title>
        <authorList>
            <person name="Gouzy J."/>
            <person name="Langlade N."/>
            <person name="Munos S."/>
        </authorList>
    </citation>
    <scope>NUCLEOTIDE SEQUENCE</scope>
    <source>
        <tissue evidence="11">Leaves</tissue>
    </source>
</reference>
<keyword evidence="3 8" id="KW-0808">Transferase</keyword>
<keyword evidence="7 8" id="KW-0012">Acyltransferase</keyword>
<evidence type="ECO:0000256" key="5">
    <source>
        <dbReference type="ARBA" id="ARBA00022989"/>
    </source>
</evidence>
<dbReference type="Gramene" id="mRNA:HanXRQr2_Chr09g0412411">
    <property type="protein sequence ID" value="mRNA:HanXRQr2_Chr09g0412411"/>
    <property type="gene ID" value="HanXRQr2_Chr09g0412411"/>
</dbReference>
<comment type="similarity">
    <text evidence="2 8">Belongs to the DHHC palmitoyltransferase family.</text>
</comment>
<dbReference type="EMBL" id="MNCJ02000324">
    <property type="protein sequence ID" value="KAF5793002.1"/>
    <property type="molecule type" value="Genomic_DNA"/>
</dbReference>
<evidence type="ECO:0000313" key="11">
    <source>
        <dbReference type="EMBL" id="KAF5793002.1"/>
    </source>
</evidence>
<reference evidence="11" key="1">
    <citation type="journal article" date="2017" name="Nature">
        <title>The sunflower genome provides insights into oil metabolism, flowering and Asterid evolution.</title>
        <authorList>
            <person name="Badouin H."/>
            <person name="Gouzy J."/>
            <person name="Grassa C.J."/>
            <person name="Murat F."/>
            <person name="Staton S.E."/>
            <person name="Cottret L."/>
            <person name="Lelandais-Briere C."/>
            <person name="Owens G.L."/>
            <person name="Carrere S."/>
            <person name="Mayjonade B."/>
            <person name="Legrand L."/>
            <person name="Gill N."/>
            <person name="Kane N.C."/>
            <person name="Bowers J.E."/>
            <person name="Hubner S."/>
            <person name="Bellec A."/>
            <person name="Berard A."/>
            <person name="Berges H."/>
            <person name="Blanchet N."/>
            <person name="Boniface M.C."/>
            <person name="Brunel D."/>
            <person name="Catrice O."/>
            <person name="Chaidir N."/>
            <person name="Claudel C."/>
            <person name="Donnadieu C."/>
            <person name="Faraut T."/>
            <person name="Fievet G."/>
            <person name="Helmstetter N."/>
            <person name="King M."/>
            <person name="Knapp S.J."/>
            <person name="Lai Z."/>
            <person name="Le Paslier M.C."/>
            <person name="Lippi Y."/>
            <person name="Lorenzon L."/>
            <person name="Mandel J.R."/>
            <person name="Marage G."/>
            <person name="Marchand G."/>
            <person name="Marquand E."/>
            <person name="Bret-Mestries E."/>
            <person name="Morien E."/>
            <person name="Nambeesan S."/>
            <person name="Nguyen T."/>
            <person name="Pegot-Espagnet P."/>
            <person name="Pouilly N."/>
            <person name="Raftis F."/>
            <person name="Sallet E."/>
            <person name="Schiex T."/>
            <person name="Thomas J."/>
            <person name="Vandecasteele C."/>
            <person name="Vares D."/>
            <person name="Vear F."/>
            <person name="Vautrin S."/>
            <person name="Crespi M."/>
            <person name="Mangin B."/>
            <person name="Burke J.M."/>
            <person name="Salse J."/>
            <person name="Munos S."/>
            <person name="Vincourt P."/>
            <person name="Rieseberg L.H."/>
            <person name="Langlade N.B."/>
        </authorList>
    </citation>
    <scope>NUCLEOTIDE SEQUENCE</scope>
    <source>
        <tissue evidence="11">Leaves</tissue>
    </source>
</reference>
<keyword evidence="4" id="KW-0812">Transmembrane</keyword>
<evidence type="ECO:0000259" key="10">
    <source>
        <dbReference type="Pfam" id="PF01529"/>
    </source>
</evidence>
<dbReference type="AlphaFoldDB" id="A0A9K3IA68"/>
<comment type="subcellular location">
    <subcellularLocation>
        <location evidence="1">Endomembrane system</location>
        <topology evidence="1">Multi-pass membrane protein</topology>
    </subcellularLocation>
</comment>
<evidence type="ECO:0000256" key="8">
    <source>
        <dbReference type="RuleBase" id="RU079119"/>
    </source>
</evidence>
<keyword evidence="6" id="KW-0472">Membrane</keyword>
<dbReference type="PANTHER" id="PTHR22883">
    <property type="entry name" value="ZINC FINGER DHHC DOMAIN CONTAINING PROTEIN"/>
    <property type="match status" value="1"/>
</dbReference>
<evidence type="ECO:0000256" key="4">
    <source>
        <dbReference type="ARBA" id="ARBA00022692"/>
    </source>
</evidence>
<dbReference type="PROSITE" id="PS51257">
    <property type="entry name" value="PROKAR_LIPOPROTEIN"/>
    <property type="match status" value="1"/>
</dbReference>
<gene>
    <name evidence="11" type="ORF">HanXRQr2_Chr09g0412411</name>
</gene>
<dbReference type="GO" id="GO:0019706">
    <property type="term" value="F:protein-cysteine S-palmitoyltransferase activity"/>
    <property type="evidence" value="ECO:0007669"/>
    <property type="project" value="UniProtKB-EC"/>
</dbReference>
<dbReference type="GO" id="GO:0012505">
    <property type="term" value="C:endomembrane system"/>
    <property type="evidence" value="ECO:0007669"/>
    <property type="project" value="UniProtKB-SubCell"/>
</dbReference>
<evidence type="ECO:0000256" key="7">
    <source>
        <dbReference type="ARBA" id="ARBA00023315"/>
    </source>
</evidence>
<dbReference type="Pfam" id="PF01529">
    <property type="entry name" value="DHHC"/>
    <property type="match status" value="1"/>
</dbReference>
<dbReference type="EC" id="2.3.1.225" evidence="8"/>
<evidence type="ECO:0000256" key="6">
    <source>
        <dbReference type="ARBA" id="ARBA00023136"/>
    </source>
</evidence>
<evidence type="ECO:0000256" key="2">
    <source>
        <dbReference type="ARBA" id="ARBA00008574"/>
    </source>
</evidence>
<dbReference type="Proteomes" id="UP000215914">
    <property type="component" value="Unassembled WGS sequence"/>
</dbReference>
<dbReference type="InterPro" id="IPR001594">
    <property type="entry name" value="Palmitoyltrfase_DHHC"/>
</dbReference>